<comment type="caution">
    <text evidence="3">The sequence shown here is derived from an EMBL/GenBank/DDBJ whole genome shotgun (WGS) entry which is preliminary data.</text>
</comment>
<protein>
    <recommendedName>
        <fullName evidence="2">Phage head morphogenesis domain-containing protein</fullName>
    </recommendedName>
</protein>
<feature type="region of interest" description="Disordered" evidence="1">
    <location>
        <begin position="531"/>
        <end position="558"/>
    </location>
</feature>
<proteinExistence type="predicted"/>
<feature type="region of interest" description="Disordered" evidence="1">
    <location>
        <begin position="607"/>
        <end position="636"/>
    </location>
</feature>
<feature type="region of interest" description="Disordered" evidence="1">
    <location>
        <begin position="456"/>
        <end position="502"/>
    </location>
</feature>
<dbReference type="Pfam" id="PF04233">
    <property type="entry name" value="Phage_Mu_F"/>
    <property type="match status" value="1"/>
</dbReference>
<gene>
    <name evidence="3" type="ORF">GCM10007170_15420</name>
</gene>
<evidence type="ECO:0000313" key="3">
    <source>
        <dbReference type="EMBL" id="GGH93772.1"/>
    </source>
</evidence>
<organism evidence="3 4">
    <name type="scientific">Arthrobacter liuii</name>
    <dbReference type="NCBI Taxonomy" id="1476996"/>
    <lineage>
        <taxon>Bacteria</taxon>
        <taxon>Bacillati</taxon>
        <taxon>Actinomycetota</taxon>
        <taxon>Actinomycetes</taxon>
        <taxon>Micrococcales</taxon>
        <taxon>Micrococcaceae</taxon>
        <taxon>Arthrobacter</taxon>
    </lineage>
</organism>
<dbReference type="Pfam" id="PF04860">
    <property type="entry name" value="Phage_portal"/>
    <property type="match status" value="1"/>
</dbReference>
<evidence type="ECO:0000313" key="4">
    <source>
        <dbReference type="Proteomes" id="UP000643279"/>
    </source>
</evidence>
<sequence>MGMLDLFRDGGLLGRATTPTPISDAMVVQGMSNNGTMGPGTPITPSRGYSVRPRAMDYPAGVNITTATRHAWGRTGYEVLRELMRAYDVAQMCKNHKIDELRSMEPLITPMDGFRGDGEAAVAAARAAVAFPDREHPYDEWLSLWLNSVLTFDSGPLYRRRNKAGQIIGLEVIDGSTIEPLVDENGRRPKAPAPAYQQIIKGQSSIDFTAEDIIYPRYRPQEDSPYGMAPLETVVMATNTDMRFQWHLLQMFTEGSIPGGFMEVPPDLSSPDQIAEWQDYWDATFMGDSSIVHKLIAVPNGAKFTGTAPAAFDPEFPKYLAIKVAGAFGVVPQDIGLTDDVNRATGETQTDTQFRVNTLPWVLFVEGVLTRYLQHDLGLPVQFKLNTGRDKEDRLQEAQAWKLYIESGMASADEGREQILGLPVDNERPVPRGLILPRQGFVPLVSLLAISGKVDPETKAPADDVPLPETPFAGTPGLMPDKLPGSPEFHRAPINPDEPRFPDLEHERPDTGTVAKPDAPVAKELTAGVTSGTGITGVDRVPADDDEDEDGVLDESAPAQDVTKELAKFRAFTKARAKTGKWRDFEFEAIAAPVAKVLNDQAREQFTRDQVTKDEPFDGADASPKAGTPSWRDDPPVMAPQHAVDLSLTDYWAPQVQASLMDLWRAADLENAITATQGIGDVGMKIFRDTARGLLNGSIQPSTLEQVLANAWADAYNAGSMAAKVQMGKIPTGWDDWKPGMTDANQITALGWKETLNNAGITLKGITDTTVNKLAYRIADGVNAGDPSDVIARSLNDVLDDPARAEKIAQTETARMLNNAATAQYAEFGVTEWVWVTSAGACSTGANCSAKDGKHFPVGENLIPAHPYCRCAASPYIEGH</sequence>
<evidence type="ECO:0000256" key="1">
    <source>
        <dbReference type="SAM" id="MobiDB-lite"/>
    </source>
</evidence>
<dbReference type="InterPro" id="IPR006944">
    <property type="entry name" value="Phage/GTA_portal"/>
</dbReference>
<dbReference type="InterPro" id="IPR006528">
    <property type="entry name" value="Phage_head_morphogenesis_dom"/>
</dbReference>
<keyword evidence="4" id="KW-1185">Reference proteome</keyword>
<feature type="compositionally biased region" description="Acidic residues" evidence="1">
    <location>
        <begin position="544"/>
        <end position="553"/>
    </location>
</feature>
<reference evidence="4" key="1">
    <citation type="journal article" date="2019" name="Int. J. Syst. Evol. Microbiol.">
        <title>The Global Catalogue of Microorganisms (GCM) 10K type strain sequencing project: providing services to taxonomists for standard genome sequencing and annotation.</title>
        <authorList>
            <consortium name="The Broad Institute Genomics Platform"/>
            <consortium name="The Broad Institute Genome Sequencing Center for Infectious Disease"/>
            <person name="Wu L."/>
            <person name="Ma J."/>
        </authorList>
    </citation>
    <scope>NUCLEOTIDE SEQUENCE [LARGE SCALE GENOMIC DNA]</scope>
    <source>
        <strain evidence="4">CGMCC 1.12778</strain>
    </source>
</reference>
<evidence type="ECO:0000259" key="2">
    <source>
        <dbReference type="Pfam" id="PF04233"/>
    </source>
</evidence>
<feature type="domain" description="Phage head morphogenesis" evidence="2">
    <location>
        <begin position="773"/>
        <end position="873"/>
    </location>
</feature>
<accession>A0ABQ2AQ52</accession>
<dbReference type="EMBL" id="BMFW01000005">
    <property type="protein sequence ID" value="GGH93772.1"/>
    <property type="molecule type" value="Genomic_DNA"/>
</dbReference>
<name>A0ABQ2AQ52_9MICC</name>
<feature type="compositionally biased region" description="Basic and acidic residues" evidence="1">
    <location>
        <begin position="607"/>
        <end position="616"/>
    </location>
</feature>
<dbReference type="Proteomes" id="UP000643279">
    <property type="component" value="Unassembled WGS sequence"/>
</dbReference>